<feature type="region of interest" description="Disordered" evidence="1">
    <location>
        <begin position="31"/>
        <end position="54"/>
    </location>
</feature>
<organism evidence="3 4">
    <name type="scientific">Chitinophaga japonensis</name>
    <name type="common">Flexibacter japonensis</name>
    <dbReference type="NCBI Taxonomy" id="104662"/>
    <lineage>
        <taxon>Bacteria</taxon>
        <taxon>Pseudomonadati</taxon>
        <taxon>Bacteroidota</taxon>
        <taxon>Chitinophagia</taxon>
        <taxon>Chitinophagales</taxon>
        <taxon>Chitinophagaceae</taxon>
        <taxon>Chitinophaga</taxon>
    </lineage>
</organism>
<name>A0A562SU65_CHIJA</name>
<dbReference type="EMBL" id="VLLG01000005">
    <property type="protein sequence ID" value="TWI84504.1"/>
    <property type="molecule type" value="Genomic_DNA"/>
</dbReference>
<dbReference type="Gene3D" id="1.20.5.320">
    <property type="entry name" value="6-Phosphogluconate Dehydrogenase, domain 3"/>
    <property type="match status" value="1"/>
</dbReference>
<evidence type="ECO:0000256" key="2">
    <source>
        <dbReference type="SAM" id="SignalP"/>
    </source>
</evidence>
<dbReference type="OrthoDB" id="956932at2"/>
<feature type="chain" id="PRO_5022181536" description="Collagen triple helix repeat protein" evidence="2">
    <location>
        <begin position="25"/>
        <end position="190"/>
    </location>
</feature>
<evidence type="ECO:0000313" key="3">
    <source>
        <dbReference type="EMBL" id="TWI84504.1"/>
    </source>
</evidence>
<keyword evidence="2" id="KW-0732">Signal</keyword>
<dbReference type="AlphaFoldDB" id="A0A562SU65"/>
<dbReference type="RefSeq" id="WP_145718212.1">
    <property type="nucleotide sequence ID" value="NZ_BAAAFY010000002.1"/>
</dbReference>
<dbReference type="PROSITE" id="PS51257">
    <property type="entry name" value="PROKAR_LIPOPROTEIN"/>
    <property type="match status" value="1"/>
</dbReference>
<accession>A0A562SU65</accession>
<proteinExistence type="predicted"/>
<evidence type="ECO:0000256" key="1">
    <source>
        <dbReference type="SAM" id="MobiDB-lite"/>
    </source>
</evidence>
<dbReference type="Proteomes" id="UP000316778">
    <property type="component" value="Unassembled WGS sequence"/>
</dbReference>
<reference evidence="3 4" key="1">
    <citation type="journal article" date="2013" name="Stand. Genomic Sci.">
        <title>Genomic Encyclopedia of Type Strains, Phase I: The one thousand microbial genomes (KMG-I) project.</title>
        <authorList>
            <person name="Kyrpides N.C."/>
            <person name="Woyke T."/>
            <person name="Eisen J.A."/>
            <person name="Garrity G."/>
            <person name="Lilburn T.G."/>
            <person name="Beck B.J."/>
            <person name="Whitman W.B."/>
            <person name="Hugenholtz P."/>
            <person name="Klenk H.P."/>
        </authorList>
    </citation>
    <scope>NUCLEOTIDE SEQUENCE [LARGE SCALE GENOMIC DNA]</scope>
    <source>
        <strain evidence="3 4">DSM 13484</strain>
    </source>
</reference>
<comment type="caution">
    <text evidence="3">The sequence shown here is derived from an EMBL/GenBank/DDBJ whole genome shotgun (WGS) entry which is preliminary data.</text>
</comment>
<keyword evidence="4" id="KW-1185">Reference proteome</keyword>
<feature type="signal peptide" evidence="2">
    <location>
        <begin position="1"/>
        <end position="24"/>
    </location>
</feature>
<evidence type="ECO:0000313" key="4">
    <source>
        <dbReference type="Proteomes" id="UP000316778"/>
    </source>
</evidence>
<sequence>MKLPFKMSCGISYALLFSIVFAMASCSKDGDTGPEGPAGPAGPEGPAGEQGPKGDTGTANVIYSGWLDVTFGLNSDSTAFIAEIDAPKIDQEVLATGEVKVYMNLSNASDPFIVPLPYFDGTFLINVRMYEQTINLLSFNNLSTFTDENDGMKYQQARYVIIPGGTAARQAAGIDWNDYQQVKNYLGLKD</sequence>
<evidence type="ECO:0008006" key="5">
    <source>
        <dbReference type="Google" id="ProtNLM"/>
    </source>
</evidence>
<gene>
    <name evidence="3" type="ORF">LX66_4874</name>
</gene>
<protein>
    <recommendedName>
        <fullName evidence="5">Collagen triple helix repeat protein</fullName>
    </recommendedName>
</protein>